<protein>
    <submittedName>
        <fullName evidence="1">Uncharacterized protein</fullName>
    </submittedName>
</protein>
<accession>A0ABS0NNF5</accession>
<sequence>MPTAIAVTSRELVLPPTDGQTPPAVVLPPPDEQPLETALAETAALLDRQGHLVVLHPAADPPAVAQRLHTVRALLESDRIALLPLELPPLAVAVLARQLRRLTVCDLSPGVLACAARLLTHYLHAGARLNSVARLDRVPVGLTSHVSSWLPGAQFGVLAHPTPKLVRIGGGEDTLPAPGYPTELTVAHSHPDQHPRGTDWVTGTLAAQWRTSGVQEVPLPAQSARWWGTGRLTEFTAAIGDLSVLYQLVTSVRRTGCHWCGQDLLGDRCAFCSAPVPRDGGGPLGALPATARPALTRRP</sequence>
<reference evidence="1 2" key="1">
    <citation type="submission" date="2020-09" db="EMBL/GenBank/DDBJ databases">
        <title>Biosynthesis of the nuclear factor of activated T cells inhibitor NFAT-133 and its congeners in Streptomyces pactum.</title>
        <authorList>
            <person name="Zhou W."/>
            <person name="Posri P."/>
            <person name="Abugrain M.E."/>
            <person name="Weisberg A.J."/>
            <person name="Chang J.H."/>
            <person name="Mahmud T."/>
        </authorList>
    </citation>
    <scope>NUCLEOTIDE SEQUENCE [LARGE SCALE GENOMIC DNA]</scope>
    <source>
        <strain evidence="1 2">ATCC 27456</strain>
    </source>
</reference>
<dbReference type="Proteomes" id="UP000807371">
    <property type="component" value="Unassembled WGS sequence"/>
</dbReference>
<evidence type="ECO:0000313" key="2">
    <source>
        <dbReference type="Proteomes" id="UP000807371"/>
    </source>
</evidence>
<dbReference type="RefSeq" id="WP_197990107.1">
    <property type="nucleotide sequence ID" value="NZ_JACYXC010000001.1"/>
</dbReference>
<evidence type="ECO:0000313" key="1">
    <source>
        <dbReference type="EMBL" id="MBH5336735.1"/>
    </source>
</evidence>
<comment type="caution">
    <text evidence="1">The sequence shown here is derived from an EMBL/GenBank/DDBJ whole genome shotgun (WGS) entry which is preliminary data.</text>
</comment>
<proteinExistence type="predicted"/>
<name>A0ABS0NNF5_9ACTN</name>
<keyword evidence="2" id="KW-1185">Reference proteome</keyword>
<organism evidence="1 2">
    <name type="scientific">Streptomyces pactum</name>
    <dbReference type="NCBI Taxonomy" id="68249"/>
    <lineage>
        <taxon>Bacteria</taxon>
        <taxon>Bacillati</taxon>
        <taxon>Actinomycetota</taxon>
        <taxon>Actinomycetes</taxon>
        <taxon>Kitasatosporales</taxon>
        <taxon>Streptomycetaceae</taxon>
        <taxon>Streptomyces</taxon>
    </lineage>
</organism>
<gene>
    <name evidence="1" type="ORF">IHE55_18950</name>
</gene>
<dbReference type="EMBL" id="JACYXC010000001">
    <property type="protein sequence ID" value="MBH5336735.1"/>
    <property type="molecule type" value="Genomic_DNA"/>
</dbReference>